<dbReference type="PANTHER" id="PTHR37380:SF1">
    <property type="entry name" value="CLE FAMILY OSCLE501 PROTEIN"/>
    <property type="match status" value="1"/>
</dbReference>
<dbReference type="AlphaFoldDB" id="A0A822Z9Q0"/>
<dbReference type="EMBL" id="DUZY01000005">
    <property type="protein sequence ID" value="DAD40165.1"/>
    <property type="molecule type" value="Genomic_DNA"/>
</dbReference>
<evidence type="ECO:0000256" key="1">
    <source>
        <dbReference type="SAM" id="MobiDB-lite"/>
    </source>
</evidence>
<organism evidence="2 3">
    <name type="scientific">Nelumbo nucifera</name>
    <name type="common">Sacred lotus</name>
    <dbReference type="NCBI Taxonomy" id="4432"/>
    <lineage>
        <taxon>Eukaryota</taxon>
        <taxon>Viridiplantae</taxon>
        <taxon>Streptophyta</taxon>
        <taxon>Embryophyta</taxon>
        <taxon>Tracheophyta</taxon>
        <taxon>Spermatophyta</taxon>
        <taxon>Magnoliopsida</taxon>
        <taxon>Proteales</taxon>
        <taxon>Nelumbonaceae</taxon>
        <taxon>Nelumbo</taxon>
    </lineage>
</organism>
<evidence type="ECO:0000313" key="3">
    <source>
        <dbReference type="Proteomes" id="UP000607653"/>
    </source>
</evidence>
<evidence type="ECO:0000313" key="2">
    <source>
        <dbReference type="EMBL" id="DAD40165.1"/>
    </source>
</evidence>
<sequence length="121" mass="12896">MSVSASREGGEEMEVCMWSVLVLTVLVLSSSYQGAYGAIVNKVLHHSMVLVDSHPSTSQAFAYKRLVPTGPNPAESPDHPNIGSDVHHPKTPMASDSRGFAYKRLVPTGPNPAESPDPNIG</sequence>
<proteinExistence type="predicted"/>
<reference evidence="2 3" key="1">
    <citation type="journal article" date="2020" name="Mol. Biol. Evol.">
        <title>Distinct Expression and Methylation Patterns for Genes with Different Fates following a Single Whole-Genome Duplication in Flowering Plants.</title>
        <authorList>
            <person name="Shi T."/>
            <person name="Rahmani R.S."/>
            <person name="Gugger P.F."/>
            <person name="Wang M."/>
            <person name="Li H."/>
            <person name="Zhang Y."/>
            <person name="Li Z."/>
            <person name="Wang Q."/>
            <person name="Van de Peer Y."/>
            <person name="Marchal K."/>
            <person name="Chen J."/>
        </authorList>
    </citation>
    <scope>NUCLEOTIDE SEQUENCE [LARGE SCALE GENOMIC DNA]</scope>
    <source>
        <tissue evidence="2">Leaf</tissue>
    </source>
</reference>
<feature type="region of interest" description="Disordered" evidence="1">
    <location>
        <begin position="67"/>
        <end position="121"/>
    </location>
</feature>
<comment type="caution">
    <text evidence="2">The sequence shown here is derived from an EMBL/GenBank/DDBJ whole genome shotgun (WGS) entry which is preliminary data.</text>
</comment>
<accession>A0A822Z9Q0</accession>
<dbReference type="Proteomes" id="UP000607653">
    <property type="component" value="Unassembled WGS sequence"/>
</dbReference>
<keyword evidence="3" id="KW-1185">Reference proteome</keyword>
<gene>
    <name evidence="2" type="ORF">HUJ06_014488</name>
</gene>
<name>A0A822Z9Q0_NELNU</name>
<dbReference type="PANTHER" id="PTHR37380">
    <property type="entry name" value="CLE FAMILY OSCLE501 PROTEIN"/>
    <property type="match status" value="1"/>
</dbReference>
<protein>
    <submittedName>
        <fullName evidence="2">Uncharacterized protein</fullName>
    </submittedName>
</protein>